<dbReference type="EMBL" id="VKAC01000012">
    <property type="protein sequence ID" value="TXR52711.1"/>
    <property type="molecule type" value="Genomic_DNA"/>
</dbReference>
<proteinExistence type="predicted"/>
<evidence type="ECO:0000313" key="2">
    <source>
        <dbReference type="EMBL" id="TXR52711.1"/>
    </source>
</evidence>
<name>A0A5C8Z6D9_9ACTN</name>
<feature type="region of interest" description="Disordered" evidence="1">
    <location>
        <begin position="25"/>
        <end position="87"/>
    </location>
</feature>
<dbReference type="AlphaFoldDB" id="A0A5C8Z6D9"/>
<comment type="caution">
    <text evidence="2">The sequence shown here is derived from an EMBL/GenBank/DDBJ whole genome shotgun (WGS) entry which is preliminary data.</text>
</comment>
<gene>
    <name evidence="2" type="ORF">FMM08_18335</name>
</gene>
<evidence type="ECO:0000313" key="3">
    <source>
        <dbReference type="Proteomes" id="UP000321234"/>
    </source>
</evidence>
<organism evidence="2 3">
    <name type="scientific">Quadrisphaera setariae</name>
    <dbReference type="NCBI Taxonomy" id="2593304"/>
    <lineage>
        <taxon>Bacteria</taxon>
        <taxon>Bacillati</taxon>
        <taxon>Actinomycetota</taxon>
        <taxon>Actinomycetes</taxon>
        <taxon>Kineosporiales</taxon>
        <taxon>Kineosporiaceae</taxon>
        <taxon>Quadrisphaera</taxon>
    </lineage>
</organism>
<feature type="compositionally biased region" description="Basic residues" evidence="1">
    <location>
        <begin position="63"/>
        <end position="76"/>
    </location>
</feature>
<sequence>MHPGLLVFGLVIIVVVAVAGYAVRANEGRPPATRRRRDAGGAPFVGGDAGSADYGSSTWNGHSHGHGHGGGGHHSHHGDGGSFGGGG</sequence>
<dbReference type="RefSeq" id="WP_147927833.1">
    <property type="nucleotide sequence ID" value="NZ_VKAC01000012.1"/>
</dbReference>
<accession>A0A5C8Z6D9</accession>
<evidence type="ECO:0000256" key="1">
    <source>
        <dbReference type="SAM" id="MobiDB-lite"/>
    </source>
</evidence>
<dbReference type="Proteomes" id="UP000321234">
    <property type="component" value="Unassembled WGS sequence"/>
</dbReference>
<keyword evidence="3" id="KW-1185">Reference proteome</keyword>
<protein>
    <submittedName>
        <fullName evidence="2">Uncharacterized protein</fullName>
    </submittedName>
</protein>
<reference evidence="2 3" key="1">
    <citation type="submission" date="2019-07" db="EMBL/GenBank/DDBJ databases">
        <title>Quadrisphaera sp. strain DD2A genome sequencing and assembly.</title>
        <authorList>
            <person name="Kim I."/>
        </authorList>
    </citation>
    <scope>NUCLEOTIDE SEQUENCE [LARGE SCALE GENOMIC DNA]</scope>
    <source>
        <strain evidence="2 3">DD2A</strain>
    </source>
</reference>